<gene>
    <name evidence="1" type="ORF">DL764_003632</name>
</gene>
<organism evidence="1 2">
    <name type="scientific">Monosporascus ibericus</name>
    <dbReference type="NCBI Taxonomy" id="155417"/>
    <lineage>
        <taxon>Eukaryota</taxon>
        <taxon>Fungi</taxon>
        <taxon>Dikarya</taxon>
        <taxon>Ascomycota</taxon>
        <taxon>Pezizomycotina</taxon>
        <taxon>Sordariomycetes</taxon>
        <taxon>Xylariomycetidae</taxon>
        <taxon>Xylariales</taxon>
        <taxon>Xylariales incertae sedis</taxon>
        <taxon>Monosporascus</taxon>
    </lineage>
</organism>
<evidence type="ECO:0000313" key="1">
    <source>
        <dbReference type="EMBL" id="RYP05707.1"/>
    </source>
</evidence>
<dbReference type="AlphaFoldDB" id="A0A4Q4TJ65"/>
<name>A0A4Q4TJ65_9PEZI</name>
<dbReference type="Gene3D" id="3.90.226.10">
    <property type="entry name" value="2-enoyl-CoA Hydratase, Chain A, domain 1"/>
    <property type="match status" value="1"/>
</dbReference>
<keyword evidence="2" id="KW-1185">Reference proteome</keyword>
<dbReference type="PANTHER" id="PTHR11941:SF75">
    <property type="entry name" value="ENOYL-COA HYDRATASE_ISOMERASE FAMILY PROTEIN"/>
    <property type="match status" value="1"/>
</dbReference>
<dbReference type="EMBL" id="QJNU01000161">
    <property type="protein sequence ID" value="RYP05707.1"/>
    <property type="molecule type" value="Genomic_DNA"/>
</dbReference>
<dbReference type="SUPFAM" id="SSF52096">
    <property type="entry name" value="ClpP/crotonase"/>
    <property type="match status" value="1"/>
</dbReference>
<dbReference type="InterPro" id="IPR001753">
    <property type="entry name" value="Enoyl-CoA_hydra/iso"/>
</dbReference>
<dbReference type="GO" id="GO:0005777">
    <property type="term" value="C:peroxisome"/>
    <property type="evidence" value="ECO:0007669"/>
    <property type="project" value="TreeGrafter"/>
</dbReference>
<dbReference type="Proteomes" id="UP000293360">
    <property type="component" value="Unassembled WGS sequence"/>
</dbReference>
<dbReference type="CDD" id="cd06558">
    <property type="entry name" value="crotonase-like"/>
    <property type="match status" value="1"/>
</dbReference>
<comment type="caution">
    <text evidence="1">The sequence shown here is derived from an EMBL/GenBank/DDBJ whole genome shotgun (WGS) entry which is preliminary data.</text>
</comment>
<dbReference type="OrthoDB" id="1696280at2759"/>
<dbReference type="Pfam" id="PF00378">
    <property type="entry name" value="ECH_1"/>
    <property type="match status" value="1"/>
</dbReference>
<reference evidence="1 2" key="1">
    <citation type="submission" date="2018-06" db="EMBL/GenBank/DDBJ databases">
        <title>Complete Genomes of Monosporascus.</title>
        <authorList>
            <person name="Robinson A.J."/>
            <person name="Natvig D.O."/>
        </authorList>
    </citation>
    <scope>NUCLEOTIDE SEQUENCE [LARGE SCALE GENOMIC DNA]</scope>
    <source>
        <strain evidence="1 2">CBS 110550</strain>
    </source>
</reference>
<dbReference type="STRING" id="155417.A0A4Q4TJ65"/>
<dbReference type="InterPro" id="IPR029045">
    <property type="entry name" value="ClpP/crotonase-like_dom_sf"/>
</dbReference>
<dbReference type="GO" id="GO:0004165">
    <property type="term" value="F:delta(3)-delta(2)-enoyl-CoA isomerase activity"/>
    <property type="evidence" value="ECO:0007669"/>
    <property type="project" value="TreeGrafter"/>
</dbReference>
<protein>
    <recommendedName>
        <fullName evidence="3">Enoyl-CoA hydratase</fullName>
    </recommendedName>
</protein>
<proteinExistence type="predicted"/>
<dbReference type="GO" id="GO:0006635">
    <property type="term" value="P:fatty acid beta-oxidation"/>
    <property type="evidence" value="ECO:0007669"/>
    <property type="project" value="TreeGrafter"/>
</dbReference>
<sequence>MGSEELFTIPIHPMEGHQGGSVVCTSPAPQIYLLTWNSPPDNRLTSAFCSALMSALNIIEFGYPPGVLITTSAISKFYSNGLDLELAVSTPGFFEDELYFLWRRFLTYPMPTIALINGHCFAGGLMLAMHHDYRVFTGPKGYMCLNEIEFGMPLMAPMSSIFRIKLAPQVYRQLVLEAHRFDGKEALSAGLVDAVGDLHALLDFVRDKGLVKKSATGVYGLLKAEMYRESVALLESGVGGASQLPALQAAEKKRKIEGTKWFTQDLTDHQKDELVLPSPSASSCSSWGRDISPQQQLELGEYYGKVGIQMSSHHHILEKEKQFKMAQIPVLRVSR</sequence>
<accession>A0A4Q4TJ65</accession>
<dbReference type="PANTHER" id="PTHR11941">
    <property type="entry name" value="ENOYL-COA HYDRATASE-RELATED"/>
    <property type="match status" value="1"/>
</dbReference>
<evidence type="ECO:0008006" key="3">
    <source>
        <dbReference type="Google" id="ProtNLM"/>
    </source>
</evidence>
<evidence type="ECO:0000313" key="2">
    <source>
        <dbReference type="Proteomes" id="UP000293360"/>
    </source>
</evidence>